<dbReference type="AlphaFoldDB" id="A0A409WYN1"/>
<keyword evidence="1" id="KW-0812">Transmembrane</keyword>
<feature type="transmembrane region" description="Helical" evidence="1">
    <location>
        <begin position="419"/>
        <end position="443"/>
    </location>
</feature>
<dbReference type="PANTHER" id="PTHR21329">
    <property type="entry name" value="PHOSPHATIDYLINOSITOL N-ACETYLGLUCOSAMINYLTRANSFERASE SUBUNIT Q-RELATED"/>
    <property type="match status" value="1"/>
</dbReference>
<proteinExistence type="predicted"/>
<gene>
    <name evidence="2" type="ORF">CVT24_005368</name>
</gene>
<evidence type="ECO:0000313" key="3">
    <source>
        <dbReference type="Proteomes" id="UP000284842"/>
    </source>
</evidence>
<keyword evidence="1" id="KW-0472">Membrane</keyword>
<organism evidence="2 3">
    <name type="scientific">Panaeolus cyanescens</name>
    <dbReference type="NCBI Taxonomy" id="181874"/>
    <lineage>
        <taxon>Eukaryota</taxon>
        <taxon>Fungi</taxon>
        <taxon>Dikarya</taxon>
        <taxon>Basidiomycota</taxon>
        <taxon>Agaricomycotina</taxon>
        <taxon>Agaricomycetes</taxon>
        <taxon>Agaricomycetidae</taxon>
        <taxon>Agaricales</taxon>
        <taxon>Agaricineae</taxon>
        <taxon>Galeropsidaceae</taxon>
        <taxon>Panaeolus</taxon>
    </lineage>
</organism>
<dbReference type="GO" id="GO:0005783">
    <property type="term" value="C:endoplasmic reticulum"/>
    <property type="evidence" value="ECO:0007669"/>
    <property type="project" value="TreeGrafter"/>
</dbReference>
<name>A0A409WYN1_9AGAR</name>
<protein>
    <recommendedName>
        <fullName evidence="4">Gpi1-domain-containing protein</fullName>
    </recommendedName>
</protein>
<feature type="transmembrane region" description="Helical" evidence="1">
    <location>
        <begin position="342"/>
        <end position="360"/>
    </location>
</feature>
<evidence type="ECO:0000313" key="2">
    <source>
        <dbReference type="EMBL" id="PPQ83634.1"/>
    </source>
</evidence>
<dbReference type="GO" id="GO:0016020">
    <property type="term" value="C:membrane"/>
    <property type="evidence" value="ECO:0007669"/>
    <property type="project" value="InterPro"/>
</dbReference>
<dbReference type="Proteomes" id="UP000284842">
    <property type="component" value="Unassembled WGS sequence"/>
</dbReference>
<dbReference type="GO" id="GO:0006506">
    <property type="term" value="P:GPI anchor biosynthetic process"/>
    <property type="evidence" value="ECO:0007669"/>
    <property type="project" value="InterPro"/>
</dbReference>
<keyword evidence="1" id="KW-1133">Transmembrane helix</keyword>
<accession>A0A409WYN1</accession>
<dbReference type="EMBL" id="NHTK01005007">
    <property type="protein sequence ID" value="PPQ83634.1"/>
    <property type="molecule type" value="Genomic_DNA"/>
</dbReference>
<dbReference type="FunCoup" id="A0A409WYN1">
    <property type="interactions" value="163"/>
</dbReference>
<dbReference type="STRING" id="181874.A0A409WYN1"/>
<comment type="caution">
    <text evidence="2">The sequence shown here is derived from an EMBL/GenBank/DDBJ whole genome shotgun (WGS) entry which is preliminary data.</text>
</comment>
<dbReference type="OrthoDB" id="70250at2759"/>
<evidence type="ECO:0000256" key="1">
    <source>
        <dbReference type="SAM" id="Phobius"/>
    </source>
</evidence>
<dbReference type="Pfam" id="PF05024">
    <property type="entry name" value="Gpi1"/>
    <property type="match status" value="1"/>
</dbReference>
<feature type="transmembrane region" description="Helical" evidence="1">
    <location>
        <begin position="380"/>
        <end position="398"/>
    </location>
</feature>
<evidence type="ECO:0008006" key="4">
    <source>
        <dbReference type="Google" id="ProtNLM"/>
    </source>
</evidence>
<dbReference type="InParanoid" id="A0A409WYN1"/>
<keyword evidence="3" id="KW-1185">Reference proteome</keyword>
<feature type="transmembrane region" description="Helical" evidence="1">
    <location>
        <begin position="152"/>
        <end position="172"/>
    </location>
</feature>
<feature type="non-terminal residue" evidence="2">
    <location>
        <position position="1"/>
    </location>
</feature>
<sequence length="586" mass="66210">PAVCVVGVLEVNDPTDLHHALAGSNLWNSVKDSCNGFPKFIGKCAFGSNHRNPLPETLEIDDTDQDTQFSLVFYRPHDPASLRFYTLDAPENAVPLHAIPASHPWAALASLDFTRLSPVGIENAINEINSASLVQSIVYAPAKPPRLLPTTASFLLTLAYNLTILSNIVLYFSRLFTKFANLPIIPIFSLDIFGTRPANASKGTEYMRLQDISATVQYLDVRTEQAIFFITQVTTLQRQDTRNVGTYSYKYTNFFNTVWLILNDMTIGMAIGTFLIENKHVLSIIINRYVQMPRETLFWLDAWPAGLKLNTQLSGFYVNMFVGIIDTWNAIMPPLSPILFEYLGHLSCFGGLTLLLAISSDLLSLVLTAHLRLMYEIARGIYWAAGVRLGGGLLWGVFRGKRRNVLRQRTDTWSYDIDQLLFGTVLFTLIAFLFPTALVYYMLFAALRLGTLLLQAGVETLLAFMHHFPLFALMLRAKDPKRLPGGIFLSLQRPRLRTGVQQDSNTKVTSVYLSLESQPISFPAIFFQYIELWNRLLKHYNPLRLLYLVLAGKHLGSIPLYSIRYESEHDVQRRRALDEAGKEKVE</sequence>
<reference evidence="2 3" key="1">
    <citation type="journal article" date="2018" name="Evol. Lett.">
        <title>Horizontal gene cluster transfer increased hallucinogenic mushroom diversity.</title>
        <authorList>
            <person name="Reynolds H.T."/>
            <person name="Vijayakumar V."/>
            <person name="Gluck-Thaler E."/>
            <person name="Korotkin H.B."/>
            <person name="Matheny P.B."/>
            <person name="Slot J.C."/>
        </authorList>
    </citation>
    <scope>NUCLEOTIDE SEQUENCE [LARGE SCALE GENOMIC DNA]</scope>
    <source>
        <strain evidence="2 3">2629</strain>
    </source>
</reference>
<feature type="transmembrane region" description="Helical" evidence="1">
    <location>
        <begin position="449"/>
        <end position="473"/>
    </location>
</feature>
<dbReference type="PANTHER" id="PTHR21329:SF3">
    <property type="entry name" value="PHOSPHATIDYLINOSITOL N-ACETYLGLUCOSAMINYLTRANSFERASE SUBUNIT Q"/>
    <property type="match status" value="1"/>
</dbReference>
<dbReference type="InterPro" id="IPR007720">
    <property type="entry name" value="PigQ/GPI1"/>
</dbReference>